<name>A0A2V3PSV8_9BACT</name>
<comment type="caution">
    <text evidence="1">The sequence shown here is derived from an EMBL/GenBank/DDBJ whole genome shotgun (WGS) entry which is preliminary data.</text>
</comment>
<keyword evidence="2" id="KW-1185">Reference proteome</keyword>
<dbReference type="Proteomes" id="UP000247973">
    <property type="component" value="Unassembled WGS sequence"/>
</dbReference>
<gene>
    <name evidence="1" type="ORF">CLV62_104140</name>
</gene>
<organism evidence="1 2">
    <name type="scientific">Dysgonomonas alginatilytica</name>
    <dbReference type="NCBI Taxonomy" id="1605892"/>
    <lineage>
        <taxon>Bacteria</taxon>
        <taxon>Pseudomonadati</taxon>
        <taxon>Bacteroidota</taxon>
        <taxon>Bacteroidia</taxon>
        <taxon>Bacteroidales</taxon>
        <taxon>Dysgonomonadaceae</taxon>
        <taxon>Dysgonomonas</taxon>
    </lineage>
</organism>
<sequence>MKKLILLLFIINLSYYVGFAQNNYSENNDNVKCSCCKDSLLNEPVFLQSDTPPRLPDNQAITDIVIRDLKIPLSLVDENGDSIYVRPLTIYAIIDSKGNVVCYGKEERRKKSKNINKCDGYVKLVLASFSKVQQWIPASQDGINIAYKLYIPFNPRFRR</sequence>
<evidence type="ECO:0000313" key="2">
    <source>
        <dbReference type="Proteomes" id="UP000247973"/>
    </source>
</evidence>
<proteinExistence type="predicted"/>
<accession>A0A2V3PSV8</accession>
<evidence type="ECO:0000313" key="1">
    <source>
        <dbReference type="EMBL" id="PXV66879.1"/>
    </source>
</evidence>
<dbReference type="RefSeq" id="WP_110309835.1">
    <property type="nucleotide sequence ID" value="NZ_QICL01000004.1"/>
</dbReference>
<dbReference type="EMBL" id="QICL01000004">
    <property type="protein sequence ID" value="PXV66879.1"/>
    <property type="molecule type" value="Genomic_DNA"/>
</dbReference>
<reference evidence="1 2" key="1">
    <citation type="submission" date="2018-03" db="EMBL/GenBank/DDBJ databases">
        <title>Genomic Encyclopedia of Archaeal and Bacterial Type Strains, Phase II (KMG-II): from individual species to whole genera.</title>
        <authorList>
            <person name="Goeker M."/>
        </authorList>
    </citation>
    <scope>NUCLEOTIDE SEQUENCE [LARGE SCALE GENOMIC DNA]</scope>
    <source>
        <strain evidence="1 2">DSM 100214</strain>
    </source>
</reference>
<dbReference type="AlphaFoldDB" id="A0A2V3PSV8"/>
<protein>
    <submittedName>
        <fullName evidence="1">Uncharacterized protein</fullName>
    </submittedName>
</protein>